<dbReference type="InParanoid" id="A0A6P5KPE8"/>
<organism evidence="3 4">
    <name type="scientific">Phascolarctos cinereus</name>
    <name type="common">Koala</name>
    <dbReference type="NCBI Taxonomy" id="38626"/>
    <lineage>
        <taxon>Eukaryota</taxon>
        <taxon>Metazoa</taxon>
        <taxon>Chordata</taxon>
        <taxon>Craniata</taxon>
        <taxon>Vertebrata</taxon>
        <taxon>Euteleostomi</taxon>
        <taxon>Mammalia</taxon>
        <taxon>Metatheria</taxon>
        <taxon>Diprotodontia</taxon>
        <taxon>Phascolarctidae</taxon>
        <taxon>Phascolarctos</taxon>
    </lineage>
</organism>
<feature type="compositionally biased region" description="Basic and acidic residues" evidence="1">
    <location>
        <begin position="1"/>
        <end position="10"/>
    </location>
</feature>
<gene>
    <name evidence="4" type="primary">LOC110211686</name>
</gene>
<evidence type="ECO:0000256" key="1">
    <source>
        <dbReference type="SAM" id="MobiDB-lite"/>
    </source>
</evidence>
<sequence length="354" mass="38232">MQDQRPETRAPRGQQMARGASLGDLVEAALERASVSEPPKGNGGAHGPGSGGWDEEAAKLAPCALPRPEGKTRSAAASAAAGEPGPSDGSPWASAEPNNSWGEFEGFSEAADKSDTFSSLDVLERWAAPGARGSDADLTGCVPSPCGCLQSDSSPGARETAAASPVQANLSYENIFKLVFQEVPVQQMTEDICTLHHFLEKHNEENTSCKSVKKQFCSESQKLWRILQEKDGTSTSKCLWSKSHCQDNFLLVLGIDAAQKDLSGGKNHVLEDSNLKETEELTEVNGFNLNNCKALIQTKLSGSSAPRHSSLFMYNLFLKKTPSSGNMQYITIPRKKKLFTARNLKMKFFNSDVC</sequence>
<evidence type="ECO:0000313" key="3">
    <source>
        <dbReference type="Proteomes" id="UP000515140"/>
    </source>
</evidence>
<feature type="compositionally biased region" description="Low complexity" evidence="1">
    <location>
        <begin position="74"/>
        <end position="91"/>
    </location>
</feature>
<reference evidence="4" key="1">
    <citation type="submission" date="2025-08" db="UniProtKB">
        <authorList>
            <consortium name="RefSeq"/>
        </authorList>
    </citation>
    <scope>IDENTIFICATION</scope>
    <source>
        <tissue evidence="4">Spleen</tissue>
    </source>
</reference>
<dbReference type="RefSeq" id="XP_020846774.1">
    <property type="nucleotide sequence ID" value="XM_020991115.1"/>
</dbReference>
<dbReference type="OMA" id="WSESHCQ"/>
<protein>
    <submittedName>
        <fullName evidence="4">Uncharacterized protein C14orf79 homolog isoform X1</fullName>
    </submittedName>
</protein>
<dbReference type="AlphaFoldDB" id="A0A6P5KPE8"/>
<dbReference type="KEGG" id="pcw:110211686"/>
<dbReference type="Pfam" id="PF15045">
    <property type="entry name" value="Clathrin_bdg"/>
    <property type="match status" value="1"/>
</dbReference>
<evidence type="ECO:0000259" key="2">
    <source>
        <dbReference type="Pfam" id="PF15045"/>
    </source>
</evidence>
<dbReference type="GO" id="GO:0030276">
    <property type="term" value="F:clathrin binding"/>
    <property type="evidence" value="ECO:0007669"/>
    <property type="project" value="InterPro"/>
</dbReference>
<accession>A0A6P5KPE8</accession>
<evidence type="ECO:0000313" key="4">
    <source>
        <dbReference type="RefSeq" id="XP_020846774.1"/>
    </source>
</evidence>
<feature type="compositionally biased region" description="Gly residues" evidence="1">
    <location>
        <begin position="41"/>
        <end position="52"/>
    </location>
</feature>
<dbReference type="Proteomes" id="UP000515140">
    <property type="component" value="Unplaced"/>
</dbReference>
<proteinExistence type="predicted"/>
<dbReference type="PANTHER" id="PTHR16156:SF7">
    <property type="entry name" value="CLATHRIN BINDING BOX OF AFTIPHILIN CONTAINING 1"/>
    <property type="match status" value="1"/>
</dbReference>
<dbReference type="InterPro" id="IPR046359">
    <property type="entry name" value="Aftin-like"/>
</dbReference>
<dbReference type="InterPro" id="IPR029205">
    <property type="entry name" value="Clathrin-bd"/>
</dbReference>
<feature type="region of interest" description="Disordered" evidence="1">
    <location>
        <begin position="1"/>
        <end position="105"/>
    </location>
</feature>
<feature type="domain" description="Aftiphilin clathrin-binding box" evidence="2">
    <location>
        <begin position="220"/>
        <end position="299"/>
    </location>
</feature>
<keyword evidence="3" id="KW-1185">Reference proteome</keyword>
<dbReference type="GO" id="GO:0032588">
    <property type="term" value="C:trans-Golgi network membrane"/>
    <property type="evidence" value="ECO:0007669"/>
    <property type="project" value="InterPro"/>
</dbReference>
<dbReference type="GeneID" id="110211686"/>
<dbReference type="FunCoup" id="A0A6P5KPE8">
    <property type="interactions" value="21"/>
</dbReference>
<name>A0A6P5KPE8_PHACI</name>
<dbReference type="PANTHER" id="PTHR16156">
    <property type="entry name" value="AFTIPHILIN A-RELATED"/>
    <property type="match status" value="1"/>
</dbReference>
<dbReference type="GO" id="GO:0030121">
    <property type="term" value="C:AP-1 adaptor complex"/>
    <property type="evidence" value="ECO:0007669"/>
    <property type="project" value="TreeGrafter"/>
</dbReference>